<gene>
    <name evidence="1" type="primary">thiS</name>
    <name evidence="1" type="ORF">GRW24_20225</name>
</gene>
<dbReference type="InterPro" id="IPR010035">
    <property type="entry name" value="Thi_S"/>
</dbReference>
<dbReference type="PANTHER" id="PTHR34472:SF1">
    <property type="entry name" value="SULFUR CARRIER PROTEIN THIS"/>
    <property type="match status" value="1"/>
</dbReference>
<dbReference type="AlphaFoldDB" id="A0A8T6BJZ1"/>
<dbReference type="Pfam" id="PF02597">
    <property type="entry name" value="ThiS"/>
    <property type="match status" value="1"/>
</dbReference>
<dbReference type="InterPro" id="IPR003749">
    <property type="entry name" value="ThiS/MoaD-like"/>
</dbReference>
<sequence>MQILFNDQPMQCAAGQTVHELLEQLDQRQAGAALAINQQIVPREQW</sequence>
<comment type="caution">
    <text evidence="1">The sequence shown here is derived from an EMBL/GenBank/DDBJ whole genome shotgun (WGS) entry which is preliminary data.</text>
</comment>
<dbReference type="CDD" id="cd00565">
    <property type="entry name" value="Ubl_ThiS"/>
    <property type="match status" value="1"/>
</dbReference>
<reference evidence="1 2" key="1">
    <citation type="submission" date="2019-12" db="EMBL/GenBank/DDBJ databases">
        <title>Enteriobacteria Tanzani isolates_10434.</title>
        <authorList>
            <person name="Subbiah M."/>
            <person name="Call D."/>
        </authorList>
    </citation>
    <scope>NUCLEOTIDE SEQUENCE [LARGE SCALE GENOMIC DNA]</scope>
    <source>
        <strain evidence="1 2">10434wG3</strain>
    </source>
</reference>
<dbReference type="SUPFAM" id="SSF54285">
    <property type="entry name" value="MoaD/ThiS"/>
    <property type="match status" value="1"/>
</dbReference>
<accession>A0A8T6BJZ1</accession>
<name>A0A8T6BJZ1_ECOLX</name>
<proteinExistence type="predicted"/>
<dbReference type="NCBIfam" id="TIGR01683">
    <property type="entry name" value="thiS"/>
    <property type="match status" value="1"/>
</dbReference>
<dbReference type="EMBL" id="WUIG01000581">
    <property type="protein sequence ID" value="MXJ10774.1"/>
    <property type="molecule type" value="Genomic_DNA"/>
</dbReference>
<dbReference type="PANTHER" id="PTHR34472">
    <property type="entry name" value="SULFUR CARRIER PROTEIN THIS"/>
    <property type="match status" value="1"/>
</dbReference>
<feature type="non-terminal residue" evidence="1">
    <location>
        <position position="46"/>
    </location>
</feature>
<evidence type="ECO:0000313" key="2">
    <source>
        <dbReference type="Proteomes" id="UP000447081"/>
    </source>
</evidence>
<protein>
    <submittedName>
        <fullName evidence="1">Sulfur carrier protein ThiS</fullName>
    </submittedName>
</protein>
<dbReference type="Gene3D" id="3.10.20.30">
    <property type="match status" value="1"/>
</dbReference>
<dbReference type="InterPro" id="IPR016155">
    <property type="entry name" value="Mopterin_synth/thiamin_S_b"/>
</dbReference>
<evidence type="ECO:0000313" key="1">
    <source>
        <dbReference type="EMBL" id="MXJ10774.1"/>
    </source>
</evidence>
<dbReference type="Proteomes" id="UP000447081">
    <property type="component" value="Unassembled WGS sequence"/>
</dbReference>
<dbReference type="InterPro" id="IPR012675">
    <property type="entry name" value="Beta-grasp_dom_sf"/>
</dbReference>
<organism evidence="1 2">
    <name type="scientific">Escherichia coli</name>
    <dbReference type="NCBI Taxonomy" id="562"/>
    <lineage>
        <taxon>Bacteria</taxon>
        <taxon>Pseudomonadati</taxon>
        <taxon>Pseudomonadota</taxon>
        <taxon>Gammaproteobacteria</taxon>
        <taxon>Enterobacterales</taxon>
        <taxon>Enterobacteriaceae</taxon>
        <taxon>Escherichia</taxon>
    </lineage>
</organism>